<dbReference type="FunFam" id="2.30.29.30:FF:000078">
    <property type="entry name" value="Guanine nucleotide exchange factor DBS"/>
    <property type="match status" value="1"/>
</dbReference>
<proteinExistence type="inferred from homology"/>
<dbReference type="Pfam" id="PF00621">
    <property type="entry name" value="RhoGEF"/>
    <property type="match status" value="1"/>
</dbReference>
<evidence type="ECO:0000259" key="7">
    <source>
        <dbReference type="PROSITE" id="PS50002"/>
    </source>
</evidence>
<evidence type="ECO:0000259" key="10">
    <source>
        <dbReference type="PROSITE" id="PS50191"/>
    </source>
</evidence>
<dbReference type="InterPro" id="IPR051336">
    <property type="entry name" value="RhoGEF_Guanine_NuclExch_SF"/>
</dbReference>
<accession>A0AAX7VSV0</accession>
<evidence type="ECO:0000256" key="6">
    <source>
        <dbReference type="SAM" id="MobiDB-lite"/>
    </source>
</evidence>
<feature type="domain" description="PH" evidence="8">
    <location>
        <begin position="770"/>
        <end position="892"/>
    </location>
</feature>
<evidence type="ECO:0000256" key="1">
    <source>
        <dbReference type="ARBA" id="ARBA00022443"/>
    </source>
</evidence>
<dbReference type="CDD" id="cd11857">
    <property type="entry name" value="SH3_DBS"/>
    <property type="match status" value="1"/>
</dbReference>
<dbReference type="SMART" id="SM00325">
    <property type="entry name" value="RhoGEF"/>
    <property type="match status" value="1"/>
</dbReference>
<evidence type="ECO:0000313" key="11">
    <source>
        <dbReference type="Ensembl" id="ENSACLP00000085723.1"/>
    </source>
</evidence>
<dbReference type="InterPro" id="IPR011993">
    <property type="entry name" value="PH-like_dom_sf"/>
</dbReference>
<evidence type="ECO:0000256" key="4">
    <source>
        <dbReference type="ARBA" id="ARBA00049987"/>
    </source>
</evidence>
<dbReference type="PROSITE" id="PS50191">
    <property type="entry name" value="CRAL_TRIO"/>
    <property type="match status" value="1"/>
</dbReference>
<dbReference type="InterPro" id="IPR035899">
    <property type="entry name" value="DBL_dom_sf"/>
</dbReference>
<dbReference type="Gene3D" id="1.20.900.10">
    <property type="entry name" value="Dbl homology (DH) domain"/>
    <property type="match status" value="1"/>
</dbReference>
<reference evidence="11" key="1">
    <citation type="submission" date="2018-05" db="EMBL/GenBank/DDBJ databases">
        <authorList>
            <person name="Datahose"/>
        </authorList>
    </citation>
    <scope>NUCLEOTIDE SEQUENCE</scope>
</reference>
<dbReference type="CDD" id="cd00170">
    <property type="entry name" value="SEC14"/>
    <property type="match status" value="1"/>
</dbReference>
<dbReference type="AlphaFoldDB" id="A0AAX7VSV0"/>
<dbReference type="PROSITE" id="PS50002">
    <property type="entry name" value="SH3"/>
    <property type="match status" value="1"/>
</dbReference>
<keyword evidence="12" id="KW-1185">Reference proteome</keyword>
<dbReference type="GO" id="GO:0005085">
    <property type="term" value="F:guanyl-nucleotide exchange factor activity"/>
    <property type="evidence" value="ECO:0007669"/>
    <property type="project" value="UniProtKB-KW"/>
</dbReference>
<dbReference type="Gene3D" id="2.30.29.30">
    <property type="entry name" value="Pleckstrin-homology domain (PH domain)/Phosphotyrosine-binding domain (PTB)"/>
    <property type="match status" value="1"/>
</dbReference>
<evidence type="ECO:0000256" key="3">
    <source>
        <dbReference type="ARBA" id="ARBA00022658"/>
    </source>
</evidence>
<evidence type="ECO:0000313" key="12">
    <source>
        <dbReference type="Proteomes" id="UP000265100"/>
    </source>
</evidence>
<evidence type="ECO:0000259" key="9">
    <source>
        <dbReference type="PROSITE" id="PS50010"/>
    </source>
</evidence>
<keyword evidence="2" id="KW-0597">Phosphoprotein</keyword>
<feature type="domain" description="CRAL-TRIO" evidence="10">
    <location>
        <begin position="22"/>
        <end position="194"/>
    </location>
</feature>
<dbReference type="PANTHER" id="PTHR22826:SF115">
    <property type="entry name" value="GUANINE NUCLEOTIDE EXCHANGE FACTOR DBS"/>
    <property type="match status" value="1"/>
</dbReference>
<dbReference type="SMART" id="SM00233">
    <property type="entry name" value="PH"/>
    <property type="match status" value="1"/>
</dbReference>
<dbReference type="Proteomes" id="UP000265100">
    <property type="component" value="Chromosome 16"/>
</dbReference>
<dbReference type="Pfam" id="PF00018">
    <property type="entry name" value="SH3_1"/>
    <property type="match status" value="1"/>
</dbReference>
<dbReference type="SUPFAM" id="SSF48065">
    <property type="entry name" value="DBL homology domain (DH-domain)"/>
    <property type="match status" value="1"/>
</dbReference>
<dbReference type="PROSITE" id="PS00741">
    <property type="entry name" value="DH_1"/>
    <property type="match status" value="1"/>
</dbReference>
<dbReference type="PANTHER" id="PTHR22826">
    <property type="entry name" value="RHO GUANINE EXCHANGE FACTOR-RELATED"/>
    <property type="match status" value="1"/>
</dbReference>
<dbReference type="GO" id="GO:0005737">
    <property type="term" value="C:cytoplasm"/>
    <property type="evidence" value="ECO:0007669"/>
    <property type="project" value="TreeGrafter"/>
</dbReference>
<dbReference type="Pfam" id="PF13716">
    <property type="entry name" value="CRAL_TRIO_2"/>
    <property type="match status" value="1"/>
</dbReference>
<dbReference type="Gene3D" id="1.20.58.60">
    <property type="match status" value="1"/>
</dbReference>
<dbReference type="InterPro" id="IPR056466">
    <property type="entry name" value="Spectrin_DBS"/>
</dbReference>
<feature type="domain" description="DH" evidence="9">
    <location>
        <begin position="578"/>
        <end position="758"/>
    </location>
</feature>
<dbReference type="SMART" id="SM00516">
    <property type="entry name" value="SEC14"/>
    <property type="match status" value="1"/>
</dbReference>
<dbReference type="InterPro" id="IPR000219">
    <property type="entry name" value="DH_dom"/>
</dbReference>
<organism evidence="11 12">
    <name type="scientific">Astatotilapia calliptera</name>
    <name type="common">Eastern happy</name>
    <name type="synonym">Chromis callipterus</name>
    <dbReference type="NCBI Taxonomy" id="8154"/>
    <lineage>
        <taxon>Eukaryota</taxon>
        <taxon>Metazoa</taxon>
        <taxon>Chordata</taxon>
        <taxon>Craniata</taxon>
        <taxon>Vertebrata</taxon>
        <taxon>Euteleostomi</taxon>
        <taxon>Actinopterygii</taxon>
        <taxon>Neopterygii</taxon>
        <taxon>Teleostei</taxon>
        <taxon>Neoteleostei</taxon>
        <taxon>Acanthomorphata</taxon>
        <taxon>Ovalentaria</taxon>
        <taxon>Cichlomorphae</taxon>
        <taxon>Cichliformes</taxon>
        <taxon>Cichlidae</taxon>
        <taxon>African cichlids</taxon>
        <taxon>Pseudocrenilabrinae</taxon>
        <taxon>Haplochromini</taxon>
        <taxon>Astatotilapia</taxon>
    </lineage>
</organism>
<evidence type="ECO:0000256" key="5">
    <source>
        <dbReference type="PROSITE-ProRule" id="PRU00192"/>
    </source>
</evidence>
<dbReference type="InterPro" id="IPR036028">
    <property type="entry name" value="SH3-like_dom_sf"/>
</dbReference>
<dbReference type="InterPro" id="IPR001251">
    <property type="entry name" value="CRAL-TRIO_dom"/>
</dbReference>
<reference evidence="11" key="2">
    <citation type="submission" date="2025-08" db="UniProtKB">
        <authorList>
            <consortium name="Ensembl"/>
        </authorList>
    </citation>
    <scope>IDENTIFICATION</scope>
</reference>
<dbReference type="SUPFAM" id="SSF46966">
    <property type="entry name" value="Spectrin repeat"/>
    <property type="match status" value="1"/>
</dbReference>
<dbReference type="InterPro" id="IPR001849">
    <property type="entry name" value="PH_domain"/>
</dbReference>
<comment type="similarity">
    <text evidence="4">Belongs to the MCF2 family.</text>
</comment>
<dbReference type="InterPro" id="IPR001452">
    <property type="entry name" value="SH3_domain"/>
</dbReference>
<feature type="domain" description="SH3" evidence="7">
    <location>
        <begin position="1009"/>
        <end position="1070"/>
    </location>
</feature>
<dbReference type="GeneTree" id="ENSGT00940000157874"/>
<reference evidence="11" key="3">
    <citation type="submission" date="2025-09" db="UniProtKB">
        <authorList>
            <consortium name="Ensembl"/>
        </authorList>
    </citation>
    <scope>IDENTIFICATION</scope>
</reference>
<dbReference type="SUPFAM" id="SSF50729">
    <property type="entry name" value="PH domain-like"/>
    <property type="match status" value="1"/>
</dbReference>
<dbReference type="InterPro" id="IPR035532">
    <property type="entry name" value="DBS_SH3"/>
</dbReference>
<dbReference type="GO" id="GO:0035556">
    <property type="term" value="P:intracellular signal transduction"/>
    <property type="evidence" value="ECO:0007669"/>
    <property type="project" value="InterPro"/>
</dbReference>
<keyword evidence="3" id="KW-0344">Guanine-nucleotide releasing factor</keyword>
<dbReference type="PROSITE" id="PS50010">
    <property type="entry name" value="DH_2"/>
    <property type="match status" value="1"/>
</dbReference>
<dbReference type="InterPro" id="IPR055251">
    <property type="entry name" value="SOS1_NGEF_PH"/>
</dbReference>
<sequence length="1107" mass="125590">MILWMKTEEMALGELLVRLRTVTQSIDEIMQLDSCPLRAADITPDLQKKFAFLSGGRGDNGSPIIVFPEFPAFGEITDKEFHNVLTYLTSVPSLSSTGVGFILVIDRRQDRWAAVKGTLLRIAGSFPGNLQLVLVLRPTTLLQRTLSDILFKFNKDEFKMKVPVIMLSSITELHSYIDRTQLTQELGGTQEYCHEKWISHRTAIEGFALMVKKTAQTLQSFGTELAETELPNEIQATTILLSTHTSKKERMKEDLLVALGQGSRLLESINEPVVRDPDHNMNQDELENLATVQRLLSQLDETERAFDEFWVRHQTKLEQCLQLRHFEHNYREVRALLDQVSEKLATFSEVGISPAHADHIFIELTTYEEKVCVLVRTAALSQEGDELIQKSHYAEDSIQPKCSELRTISETVNNNLRAKKDHLLKARELHHRLERASKWVDDGIYLLASQPVDKCQSHEGAELALQELERYLDNAGENQLTDLSTIWKDYEAVLNQQFRDQVEKVFQKQASMQEMFDKRRVSLKKLAAKQTRPVQPVAPRPEAFIKSPLSSPGQSSHGRTLHSSCSAEPFQTFSGFCALQHVMNELLETERAYVEELLCVLQGYASEMDNPAMSHLIPAPLQNKKEVLFGNMPEIYHFHKRTFLRELEQYTDCPELVGRCFLERMTDLQIYEKYCHNKPRSESLWRQCSDCAFFQECQKKLEHKLGLDSYLLKPVQRITKYQLLLKEMLKYSKGCEGADDLQDALTSIVGILKAVNDSMHLIAITGFEGNLSELGKLLMQGSFSVWTEHKKGHAKVKDLARFKPMQRHLFLHEKALLFCKRREENGEGYEKAPSYSFKQSLNMRAVGITENAKGDNKKFEIWCNSREEVYIVQAPTAEVKTTWVNEIRKVLTTQLEECRGTFMYYESHYESFSITYALAEVMFQHLPFSLRIDSLLTQLTFFLNSFCPSVLSPCFPSESDEGVTSPTSDRAAVAKKRFTLQGFSNLKAQKGNCKPEIFHYPPDISSSASCAGKYTVTAEYEIGGAQELSVKSGDVVQLVKEGDDGQWLVRNLNTSKEGWIPAANLINLIGKSKSCQSLTSSEGSGSGNLSTSSSCSETYTSFSDIKP</sequence>
<evidence type="ECO:0008006" key="13">
    <source>
        <dbReference type="Google" id="ProtNLM"/>
    </source>
</evidence>
<dbReference type="SMART" id="SM00326">
    <property type="entry name" value="SH3"/>
    <property type="match status" value="1"/>
</dbReference>
<dbReference type="Pfam" id="PF22697">
    <property type="entry name" value="SOS1_NGEF_PH"/>
    <property type="match status" value="1"/>
</dbReference>
<dbReference type="InterPro" id="IPR001331">
    <property type="entry name" value="GDS_CDC24_CS"/>
</dbReference>
<evidence type="ECO:0000256" key="2">
    <source>
        <dbReference type="ARBA" id="ARBA00022553"/>
    </source>
</evidence>
<evidence type="ECO:0000259" key="8">
    <source>
        <dbReference type="PROSITE" id="PS50003"/>
    </source>
</evidence>
<dbReference type="SUPFAM" id="SSF50044">
    <property type="entry name" value="SH3-domain"/>
    <property type="match status" value="1"/>
</dbReference>
<protein>
    <recommendedName>
        <fullName evidence="13">Mcf.2 cell line derived transforming sequence-like b</fullName>
    </recommendedName>
</protein>
<name>A0AAX7VSV0_ASTCA</name>
<dbReference type="CDD" id="cd01227">
    <property type="entry name" value="PH_Dbs"/>
    <property type="match status" value="1"/>
</dbReference>
<dbReference type="CDD" id="cd00160">
    <property type="entry name" value="RhoGEF"/>
    <property type="match status" value="1"/>
</dbReference>
<dbReference type="Gene3D" id="2.30.30.40">
    <property type="entry name" value="SH3 Domains"/>
    <property type="match status" value="1"/>
</dbReference>
<dbReference type="InterPro" id="IPR035534">
    <property type="entry name" value="DBS_PH"/>
</dbReference>
<keyword evidence="1 5" id="KW-0728">SH3 domain</keyword>
<dbReference type="Pfam" id="PF23289">
    <property type="entry name" value="Spectrin_5"/>
    <property type="match status" value="1"/>
</dbReference>
<feature type="region of interest" description="Disordered" evidence="6">
    <location>
        <begin position="1080"/>
        <end position="1107"/>
    </location>
</feature>
<dbReference type="PROSITE" id="PS50003">
    <property type="entry name" value="PH_DOMAIN"/>
    <property type="match status" value="1"/>
</dbReference>
<dbReference type="GO" id="GO:0035025">
    <property type="term" value="P:positive regulation of Rho protein signal transduction"/>
    <property type="evidence" value="ECO:0007669"/>
    <property type="project" value="TreeGrafter"/>
</dbReference>
<dbReference type="Ensembl" id="ENSACLT00000078661.1">
    <property type="protein sequence ID" value="ENSACLP00000085723.1"/>
    <property type="gene ID" value="ENSACLG00000000789.2"/>
</dbReference>